<dbReference type="AlphaFoldDB" id="D9Q373"/>
<dbReference type="InterPro" id="IPR027417">
    <property type="entry name" value="P-loop_NTPase"/>
</dbReference>
<evidence type="ECO:0000256" key="7">
    <source>
        <dbReference type="ARBA" id="ARBA00048743"/>
    </source>
</evidence>
<dbReference type="OrthoDB" id="43083at2157"/>
<organism evidence="10 11">
    <name type="scientific">Acidilobus saccharovorans (strain DSM 16705 / JCM 18335 / VKM B-2471 / 345-15)</name>
    <dbReference type="NCBI Taxonomy" id="666510"/>
    <lineage>
        <taxon>Archaea</taxon>
        <taxon>Thermoproteota</taxon>
        <taxon>Thermoprotei</taxon>
        <taxon>Acidilobales</taxon>
        <taxon>Acidilobaceae</taxon>
        <taxon>Acidilobus</taxon>
    </lineage>
</organism>
<dbReference type="FunCoup" id="D9Q373">
    <property type="interactions" value="106"/>
</dbReference>
<dbReference type="PANTHER" id="PTHR10344:SF4">
    <property type="entry name" value="UMP-CMP KINASE 2, MITOCHONDRIAL"/>
    <property type="match status" value="1"/>
</dbReference>
<dbReference type="HOGENOM" id="CLU_049131_0_0_2"/>
<dbReference type="CDD" id="cd01672">
    <property type="entry name" value="TMPK"/>
    <property type="match status" value="1"/>
</dbReference>
<comment type="similarity">
    <text evidence="1 8">Belongs to the thymidylate kinase family.</text>
</comment>
<dbReference type="SUPFAM" id="SSF52540">
    <property type="entry name" value="P-loop containing nucleoside triphosphate hydrolases"/>
    <property type="match status" value="1"/>
</dbReference>
<name>D9Q373_ACIS3</name>
<dbReference type="RefSeq" id="WP_013267273.1">
    <property type="nucleotide sequence ID" value="NC_014374.1"/>
</dbReference>
<keyword evidence="5 8" id="KW-0418">Kinase</keyword>
<dbReference type="STRING" id="666510.ASAC_1356"/>
<keyword evidence="4 8" id="KW-0547">Nucleotide-binding</keyword>
<dbReference type="InterPro" id="IPR018095">
    <property type="entry name" value="Thymidylate_kin_CS"/>
</dbReference>
<reference evidence="10 11" key="1">
    <citation type="journal article" date="2010" name="Appl. Environ. Microbiol.">
        <title>The genome sequence of the crenarchaeon Acidilobus saccharovorans supports a new order, Acidilobales, and suggests an important ecological role in terrestrial acidic hot springs.</title>
        <authorList>
            <person name="Mardanov A.V."/>
            <person name="Svetlitchnyi V.A."/>
            <person name="Beletsky A.V."/>
            <person name="Prokofeva M.I."/>
            <person name="Bonch-Osmolovskaya E.A."/>
            <person name="Ravin N.V."/>
            <person name="Skryabin K.G."/>
        </authorList>
    </citation>
    <scope>NUCLEOTIDE SEQUENCE [LARGE SCALE GENOMIC DNA]</scope>
    <source>
        <strain evidence="11">DSM 16705 / JCM 18335 / VKM B-2471 / 345-15</strain>
    </source>
</reference>
<dbReference type="EMBL" id="CP001742">
    <property type="protein sequence ID" value="ADL19761.1"/>
    <property type="molecule type" value="Genomic_DNA"/>
</dbReference>
<dbReference type="PANTHER" id="PTHR10344">
    <property type="entry name" value="THYMIDYLATE KINASE"/>
    <property type="match status" value="1"/>
</dbReference>
<dbReference type="KEGG" id="asc:ASAC_1356"/>
<evidence type="ECO:0000256" key="2">
    <source>
        <dbReference type="ARBA" id="ARBA00022679"/>
    </source>
</evidence>
<comment type="catalytic activity">
    <reaction evidence="7 8">
        <text>dTMP + ATP = dTDP + ADP</text>
        <dbReference type="Rhea" id="RHEA:13517"/>
        <dbReference type="ChEBI" id="CHEBI:30616"/>
        <dbReference type="ChEBI" id="CHEBI:58369"/>
        <dbReference type="ChEBI" id="CHEBI:63528"/>
        <dbReference type="ChEBI" id="CHEBI:456216"/>
        <dbReference type="EC" id="2.7.4.9"/>
    </reaction>
</comment>
<evidence type="ECO:0000313" key="11">
    <source>
        <dbReference type="Proteomes" id="UP000000346"/>
    </source>
</evidence>
<evidence type="ECO:0000256" key="8">
    <source>
        <dbReference type="HAMAP-Rule" id="MF_00165"/>
    </source>
</evidence>
<dbReference type="GO" id="GO:0006233">
    <property type="term" value="P:dTDP biosynthetic process"/>
    <property type="evidence" value="ECO:0007669"/>
    <property type="project" value="InterPro"/>
</dbReference>
<dbReference type="eggNOG" id="arCOG01891">
    <property type="taxonomic scope" value="Archaea"/>
</dbReference>
<evidence type="ECO:0000259" key="9">
    <source>
        <dbReference type="Pfam" id="PF02223"/>
    </source>
</evidence>
<keyword evidence="6 8" id="KW-0067">ATP-binding</keyword>
<dbReference type="NCBIfam" id="TIGR00041">
    <property type="entry name" value="DTMP_kinase"/>
    <property type="match status" value="1"/>
</dbReference>
<dbReference type="GO" id="GO:0006227">
    <property type="term" value="P:dUDP biosynthetic process"/>
    <property type="evidence" value="ECO:0007669"/>
    <property type="project" value="TreeGrafter"/>
</dbReference>
<dbReference type="Gene3D" id="3.40.50.300">
    <property type="entry name" value="P-loop containing nucleotide triphosphate hydrolases"/>
    <property type="match status" value="1"/>
</dbReference>
<keyword evidence="2 8" id="KW-0808">Transferase</keyword>
<keyword evidence="11" id="KW-1185">Reference proteome</keyword>
<dbReference type="InParanoid" id="D9Q373"/>
<gene>
    <name evidence="8" type="primary">tmk</name>
    <name evidence="10" type="ordered locus">ASAC_1356</name>
</gene>
<evidence type="ECO:0000313" key="10">
    <source>
        <dbReference type="EMBL" id="ADL19761.1"/>
    </source>
</evidence>
<feature type="domain" description="Thymidylate kinase-like" evidence="9">
    <location>
        <begin position="8"/>
        <end position="181"/>
    </location>
</feature>
<dbReference type="EC" id="2.7.4.9" evidence="8"/>
<evidence type="ECO:0000256" key="6">
    <source>
        <dbReference type="ARBA" id="ARBA00022840"/>
    </source>
</evidence>
<dbReference type="InterPro" id="IPR018094">
    <property type="entry name" value="Thymidylate_kinase"/>
</dbReference>
<accession>D9Q373</accession>
<protein>
    <recommendedName>
        <fullName evidence="8">Probable thymidylate kinase</fullName>
        <ecNumber evidence="8">2.7.4.9</ecNumber>
    </recommendedName>
    <alternativeName>
        <fullName evidence="8">dTMP kinase</fullName>
    </alternativeName>
</protein>
<dbReference type="GO" id="GO:0006235">
    <property type="term" value="P:dTTP biosynthetic process"/>
    <property type="evidence" value="ECO:0007669"/>
    <property type="project" value="UniProtKB-UniRule"/>
</dbReference>
<proteinExistence type="inferred from homology"/>
<dbReference type="Proteomes" id="UP000000346">
    <property type="component" value="Chromosome"/>
</dbReference>
<dbReference type="Pfam" id="PF02223">
    <property type="entry name" value="Thymidylate_kin"/>
    <property type="match status" value="1"/>
</dbReference>
<dbReference type="GO" id="GO:0004798">
    <property type="term" value="F:dTMP kinase activity"/>
    <property type="evidence" value="ECO:0007669"/>
    <property type="project" value="UniProtKB-UniRule"/>
</dbReference>
<keyword evidence="3 8" id="KW-0545">Nucleotide biosynthesis</keyword>
<dbReference type="InterPro" id="IPR039430">
    <property type="entry name" value="Thymidylate_kin-like_dom"/>
</dbReference>
<comment type="caution">
    <text evidence="8">Lacks conserved residue(s) required for the propagation of feature annotation.</text>
</comment>
<evidence type="ECO:0000256" key="4">
    <source>
        <dbReference type="ARBA" id="ARBA00022741"/>
    </source>
</evidence>
<dbReference type="GeneID" id="9499612"/>
<dbReference type="GO" id="GO:0005737">
    <property type="term" value="C:cytoplasm"/>
    <property type="evidence" value="ECO:0007669"/>
    <property type="project" value="TreeGrafter"/>
</dbReference>
<sequence>MKGAIVALEGIDGSGITTHSKLLAQRLSSMGYRAIYTKEPTEGPVGQVIRQLLAQGRPEPRLAALLFAADRSWHLCCDPSLPGGVMGALEQGYVVVMDRYKYSSIAYQGASGADPGWLWEVNSFAPEADLLIFIDVPVEVALSRVAERQRREGYEVEGFLRRAKERFYEVLAQAEARGVTVVRLSQVKDDRPLSVDEFSSLVLEEALRFLKTLR</sequence>
<dbReference type="GO" id="GO:0005524">
    <property type="term" value="F:ATP binding"/>
    <property type="evidence" value="ECO:0007669"/>
    <property type="project" value="UniProtKB-UniRule"/>
</dbReference>
<evidence type="ECO:0000256" key="3">
    <source>
        <dbReference type="ARBA" id="ARBA00022727"/>
    </source>
</evidence>
<dbReference type="PROSITE" id="PS01331">
    <property type="entry name" value="THYMIDYLATE_KINASE"/>
    <property type="match status" value="1"/>
</dbReference>
<evidence type="ECO:0000256" key="1">
    <source>
        <dbReference type="ARBA" id="ARBA00009776"/>
    </source>
</evidence>
<dbReference type="HAMAP" id="MF_00165">
    <property type="entry name" value="Thymidylate_kinase"/>
    <property type="match status" value="1"/>
</dbReference>
<evidence type="ECO:0000256" key="5">
    <source>
        <dbReference type="ARBA" id="ARBA00022777"/>
    </source>
</evidence>